<accession>A0A9N9XFK4</accession>
<reference evidence="4" key="1">
    <citation type="submission" date="2022-01" db="EMBL/GenBank/DDBJ databases">
        <authorList>
            <person name="King R."/>
        </authorList>
    </citation>
    <scope>NUCLEOTIDE SEQUENCE</scope>
</reference>
<dbReference type="GO" id="GO:0016491">
    <property type="term" value="F:oxidoreductase activity"/>
    <property type="evidence" value="ECO:0007669"/>
    <property type="project" value="UniProtKB-KW"/>
</dbReference>
<dbReference type="SUPFAM" id="SSF51735">
    <property type="entry name" value="NAD(P)-binding Rossmann-fold domains"/>
    <property type="match status" value="1"/>
</dbReference>
<name>A0A9N9XFK4_DIABA</name>
<dbReference type="PRINTS" id="PR00080">
    <property type="entry name" value="SDRFAMILY"/>
</dbReference>
<dbReference type="AlphaFoldDB" id="A0A9N9XFK4"/>
<organism evidence="4 5">
    <name type="scientific">Diabrotica balteata</name>
    <name type="common">Banded cucumber beetle</name>
    <dbReference type="NCBI Taxonomy" id="107213"/>
    <lineage>
        <taxon>Eukaryota</taxon>
        <taxon>Metazoa</taxon>
        <taxon>Ecdysozoa</taxon>
        <taxon>Arthropoda</taxon>
        <taxon>Hexapoda</taxon>
        <taxon>Insecta</taxon>
        <taxon>Pterygota</taxon>
        <taxon>Neoptera</taxon>
        <taxon>Endopterygota</taxon>
        <taxon>Coleoptera</taxon>
        <taxon>Polyphaga</taxon>
        <taxon>Cucujiformia</taxon>
        <taxon>Chrysomeloidea</taxon>
        <taxon>Chrysomelidae</taxon>
        <taxon>Galerucinae</taxon>
        <taxon>Diabroticina</taxon>
        <taxon>Diabroticites</taxon>
        <taxon>Diabrotica</taxon>
    </lineage>
</organism>
<dbReference type="Proteomes" id="UP001153709">
    <property type="component" value="Chromosome 7"/>
</dbReference>
<dbReference type="PANTHER" id="PTHR43115">
    <property type="entry name" value="DEHYDROGENASE/REDUCTASE SDR FAMILY MEMBER 11"/>
    <property type="match status" value="1"/>
</dbReference>
<sequence length="236" mass="25707">MKRWEGSVAFVTGANSEIGKAVIRQLVDNGLKVVALTGLKKHLDELVKELSSKSKKEKFYICKGEVNEESDVLEAYEWIKDNVGKVSIVINNAGEKISESTTEKWRQLLDVNVLGVCISTREAIKHMKKNNIDGHVINLNSFVNHKVGSLDGDIYGASKYAVTSLTETIGLELAKENNSKIRVTSLSPGAIKPELKPGEVSTLAPSDVTDAIIYVLSAPQSVNVSELTIQVTAKEV</sequence>
<dbReference type="Pfam" id="PF00106">
    <property type="entry name" value="adh_short"/>
    <property type="match status" value="1"/>
</dbReference>
<proteinExistence type="inferred from homology"/>
<evidence type="ECO:0000313" key="5">
    <source>
        <dbReference type="Proteomes" id="UP001153709"/>
    </source>
</evidence>
<dbReference type="Gene3D" id="3.40.50.720">
    <property type="entry name" value="NAD(P)-binding Rossmann-like Domain"/>
    <property type="match status" value="1"/>
</dbReference>
<keyword evidence="5" id="KW-1185">Reference proteome</keyword>
<evidence type="ECO:0000256" key="3">
    <source>
        <dbReference type="RuleBase" id="RU000363"/>
    </source>
</evidence>
<dbReference type="InterPro" id="IPR036291">
    <property type="entry name" value="NAD(P)-bd_dom_sf"/>
</dbReference>
<evidence type="ECO:0008006" key="6">
    <source>
        <dbReference type="Google" id="ProtNLM"/>
    </source>
</evidence>
<gene>
    <name evidence="4" type="ORF">DIABBA_LOCUS10659</name>
</gene>
<evidence type="ECO:0000313" key="4">
    <source>
        <dbReference type="EMBL" id="CAG9837696.1"/>
    </source>
</evidence>
<keyword evidence="2" id="KW-0560">Oxidoreductase</keyword>
<evidence type="ECO:0000256" key="2">
    <source>
        <dbReference type="ARBA" id="ARBA00023002"/>
    </source>
</evidence>
<comment type="similarity">
    <text evidence="1 3">Belongs to the short-chain dehydrogenases/reductases (SDR) family.</text>
</comment>
<evidence type="ECO:0000256" key="1">
    <source>
        <dbReference type="ARBA" id="ARBA00006484"/>
    </source>
</evidence>
<dbReference type="EMBL" id="OU898282">
    <property type="protein sequence ID" value="CAG9837696.1"/>
    <property type="molecule type" value="Genomic_DNA"/>
</dbReference>
<dbReference type="PANTHER" id="PTHR43115:SF4">
    <property type="entry name" value="DEHYDROGENASE_REDUCTASE SDR FAMILY MEMBER 11"/>
    <property type="match status" value="1"/>
</dbReference>
<dbReference type="PRINTS" id="PR00081">
    <property type="entry name" value="GDHRDH"/>
</dbReference>
<dbReference type="InterPro" id="IPR002347">
    <property type="entry name" value="SDR_fam"/>
</dbReference>
<protein>
    <recommendedName>
        <fullName evidence="6">Dehydrogenase/reductase SDR family member 11</fullName>
    </recommendedName>
</protein>
<dbReference type="OrthoDB" id="1933717at2759"/>